<dbReference type="Pfam" id="PF13224">
    <property type="entry name" value="DUF4032"/>
    <property type="match status" value="1"/>
</dbReference>
<feature type="non-terminal residue" evidence="3">
    <location>
        <position position="1"/>
    </location>
</feature>
<evidence type="ECO:0000313" key="3">
    <source>
        <dbReference type="EMBL" id="GAG54525.1"/>
    </source>
</evidence>
<name>X0YFB3_9ZZZZ</name>
<dbReference type="EMBL" id="BART01007165">
    <property type="protein sequence ID" value="GAG54525.1"/>
    <property type="molecule type" value="Genomic_DNA"/>
</dbReference>
<comment type="caution">
    <text evidence="3">The sequence shown here is derived from an EMBL/GenBank/DDBJ whole genome shotgun (WGS) entry which is preliminary data.</text>
</comment>
<dbReference type="AlphaFoldDB" id="X0YFB3"/>
<reference evidence="3" key="1">
    <citation type="journal article" date="2014" name="Front. Microbiol.">
        <title>High frequency of phylogenetically diverse reductive dehalogenase-homologous genes in deep subseafloor sedimentary metagenomes.</title>
        <authorList>
            <person name="Kawai M."/>
            <person name="Futagami T."/>
            <person name="Toyoda A."/>
            <person name="Takaki Y."/>
            <person name="Nishi S."/>
            <person name="Hori S."/>
            <person name="Arai W."/>
            <person name="Tsubouchi T."/>
            <person name="Morono Y."/>
            <person name="Uchiyama I."/>
            <person name="Ito T."/>
            <person name="Fujiyama A."/>
            <person name="Inagaki F."/>
            <person name="Takami H."/>
        </authorList>
    </citation>
    <scope>NUCLEOTIDE SEQUENCE</scope>
    <source>
        <strain evidence="3">Expedition CK06-06</strain>
    </source>
</reference>
<gene>
    <name evidence="3" type="ORF">S01H4_16343</name>
</gene>
<feature type="domain" description="DUF4032" evidence="2">
    <location>
        <begin position="74"/>
        <end position="237"/>
    </location>
</feature>
<evidence type="ECO:0000256" key="1">
    <source>
        <dbReference type="SAM" id="Coils"/>
    </source>
</evidence>
<evidence type="ECO:0000259" key="2">
    <source>
        <dbReference type="Pfam" id="PF13224"/>
    </source>
</evidence>
<keyword evidence="1" id="KW-0175">Coiled coil</keyword>
<proteinExistence type="predicted"/>
<feature type="coiled-coil region" evidence="1">
    <location>
        <begin position="143"/>
        <end position="170"/>
    </location>
</feature>
<accession>X0YFB3</accession>
<sequence length="240" mass="27519">LFRRDAGALQAYLVDAETAELYPGYVPPTMRFHDLQIMEENVDGDLADLGAANLLMDGIVLDDTSASIRIRYQNLWEEITRQVIIHPDEKYRIQERIQVLNSLGFSIGEVLLESGEEGDKLRLQVVVTDRNFHQDQLLGFTGIEAEEMQARQMMNEIHELKATLSQSHNRSTPLSLAAFKWLEEIYLPTLESLHSLIDQYSDPAELYCQVLEHKWYLSERAHHDVGHQVAVKGYLRTIAQ</sequence>
<organism evidence="3">
    <name type="scientific">marine sediment metagenome</name>
    <dbReference type="NCBI Taxonomy" id="412755"/>
    <lineage>
        <taxon>unclassified sequences</taxon>
        <taxon>metagenomes</taxon>
        <taxon>ecological metagenomes</taxon>
    </lineage>
</organism>
<dbReference type="InterPro" id="IPR025111">
    <property type="entry name" value="DUF4032"/>
</dbReference>
<protein>
    <recommendedName>
        <fullName evidence="2">DUF4032 domain-containing protein</fullName>
    </recommendedName>
</protein>